<keyword evidence="9" id="KW-1185">Reference proteome</keyword>
<dbReference type="GeneTree" id="ENSGT00530000063813"/>
<keyword evidence="6" id="KW-0732">Signal</keyword>
<dbReference type="GeneID" id="100915419"/>
<dbReference type="GO" id="GO:0005615">
    <property type="term" value="C:extracellular space"/>
    <property type="evidence" value="ECO:0007669"/>
    <property type="project" value="TreeGrafter"/>
</dbReference>
<evidence type="ECO:0000313" key="9">
    <source>
        <dbReference type="Proteomes" id="UP000007648"/>
    </source>
</evidence>
<dbReference type="Proteomes" id="UP000007648">
    <property type="component" value="Unassembled WGS sequence"/>
</dbReference>
<dbReference type="SUPFAM" id="SSF54403">
    <property type="entry name" value="Cystatin/monellin"/>
    <property type="match status" value="2"/>
</dbReference>
<feature type="compositionally biased region" description="Polar residues" evidence="5">
    <location>
        <begin position="242"/>
        <end position="251"/>
    </location>
</feature>
<sequence length="264" mass="29939">MLARRRPAGPGPTALLLVALLAAEARASWLIRRPLSPSGPELRQAARAALHFFNYRAASPSTVRVLKEVLNGTALIREEGENIKVAFSIESYRTENSQLGTCSALVGFKDHKSRPTVNISCTPLLDQKERKKEDYKLYKQIKQLETPPFETTIPGKLGDMDPSLQPLWELAMIGNSFLMWEKTTSTSSYYYVQQITNIKKWIRPDDFIILHYRLLLHEFRTQEIISCHLHLVWHPEKPSKTQYHCQDSGTQENGSGNSEGSGFL</sequence>
<reference evidence="8 9" key="1">
    <citation type="journal article" date="2011" name="Proc. Natl. Acad. Sci. U.S.A.">
        <title>Genetic diversity and population structure of the endangered marsupial Sarcophilus harrisii (Tasmanian devil).</title>
        <authorList>
            <person name="Miller W."/>
            <person name="Hayes V.M."/>
            <person name="Ratan A."/>
            <person name="Petersen D.C."/>
            <person name="Wittekindt N.E."/>
            <person name="Miller J."/>
            <person name="Walenz B."/>
            <person name="Knight J."/>
            <person name="Qi J."/>
            <person name="Zhao F."/>
            <person name="Wang Q."/>
            <person name="Bedoya-Reina O.C."/>
            <person name="Katiyar N."/>
            <person name="Tomsho L.P."/>
            <person name="Kasson L.M."/>
            <person name="Hardie R.A."/>
            <person name="Woodbridge P."/>
            <person name="Tindall E.A."/>
            <person name="Bertelsen M.F."/>
            <person name="Dixon D."/>
            <person name="Pyecroft S."/>
            <person name="Helgen K.M."/>
            <person name="Lesk A.M."/>
            <person name="Pringle T.H."/>
            <person name="Patterson N."/>
            <person name="Zhang Y."/>
            <person name="Kreiss A."/>
            <person name="Woods G.M."/>
            <person name="Jones M.E."/>
            <person name="Schuster S.C."/>
        </authorList>
    </citation>
    <scope>NUCLEOTIDE SEQUENCE [LARGE SCALE GENOMIC DNA]</scope>
</reference>
<dbReference type="CTD" id="5918"/>
<feature type="domain" description="Cystatin LXN-type" evidence="7">
    <location>
        <begin position="32"/>
        <end position="129"/>
    </location>
</feature>
<dbReference type="KEGG" id="shr:100915419"/>
<evidence type="ECO:0000259" key="7">
    <source>
        <dbReference type="PROSITE" id="PS52033"/>
    </source>
</evidence>
<proteinExistence type="inferred from homology"/>
<dbReference type="Gene3D" id="3.10.450.10">
    <property type="match status" value="2"/>
</dbReference>
<evidence type="ECO:0000256" key="6">
    <source>
        <dbReference type="SAM" id="SignalP"/>
    </source>
</evidence>
<dbReference type="PANTHER" id="PTHR28591:SF2">
    <property type="entry name" value="RETINOIC ACID RECEPTOR RESPONDER PROTEIN 1"/>
    <property type="match status" value="1"/>
</dbReference>
<reference evidence="8" key="2">
    <citation type="submission" date="2025-08" db="UniProtKB">
        <authorList>
            <consortium name="Ensembl"/>
        </authorList>
    </citation>
    <scope>IDENTIFICATION</scope>
</reference>
<evidence type="ECO:0000256" key="1">
    <source>
        <dbReference type="ARBA" id="ARBA00010083"/>
    </source>
</evidence>
<comment type="similarity">
    <text evidence="1 4">Belongs to the protease inhibitor I47 (latexin) family.</text>
</comment>
<feature type="domain" description="Cystatin LXN-type" evidence="7">
    <location>
        <begin position="149"/>
        <end position="253"/>
    </location>
</feature>
<dbReference type="Ensembl" id="ENSSHAT00000032049.1">
    <property type="protein sequence ID" value="ENSSHAP00000030577.1"/>
    <property type="gene ID" value="ENSSHAG00000025059.1"/>
</dbReference>
<reference evidence="8" key="3">
    <citation type="submission" date="2025-09" db="UniProtKB">
        <authorList>
            <consortium name="Ensembl"/>
        </authorList>
    </citation>
    <scope>IDENTIFICATION</scope>
</reference>
<protein>
    <submittedName>
        <fullName evidence="8">Retinoic acid receptor responder 1</fullName>
    </submittedName>
</protein>
<dbReference type="InterPro" id="IPR049897">
    <property type="entry name" value="CYSTATIN_LXN"/>
</dbReference>
<dbReference type="Pfam" id="PF06907">
    <property type="entry name" value="LXN"/>
    <property type="match status" value="1"/>
</dbReference>
<dbReference type="InParanoid" id="A0A7N4NYV2"/>
<dbReference type="GO" id="GO:0008191">
    <property type="term" value="F:metalloendopeptidase inhibitor activity"/>
    <property type="evidence" value="ECO:0007669"/>
    <property type="project" value="UniProtKB-UniRule"/>
</dbReference>
<evidence type="ECO:0000256" key="5">
    <source>
        <dbReference type="SAM" id="MobiDB-lite"/>
    </source>
</evidence>
<feature type="chain" id="PRO_5029690420" evidence="6">
    <location>
        <begin position="28"/>
        <end position="264"/>
    </location>
</feature>
<dbReference type="AlphaFoldDB" id="A0A7N4NYV2"/>
<name>A0A7N4NYV2_SARHA</name>
<feature type="signal peptide" evidence="6">
    <location>
        <begin position="1"/>
        <end position="27"/>
    </location>
</feature>
<feature type="region of interest" description="Disordered" evidence="5">
    <location>
        <begin position="242"/>
        <end position="264"/>
    </location>
</feature>
<keyword evidence="3" id="KW-0677">Repeat</keyword>
<dbReference type="InterPro" id="IPR009684">
    <property type="entry name" value="Latexin"/>
</dbReference>
<evidence type="ECO:0000256" key="4">
    <source>
        <dbReference type="PROSITE-ProRule" id="PRU01377"/>
    </source>
</evidence>
<dbReference type="PANTHER" id="PTHR28591">
    <property type="entry name" value="LATEXIN"/>
    <property type="match status" value="1"/>
</dbReference>
<evidence type="ECO:0000313" key="8">
    <source>
        <dbReference type="Ensembl" id="ENSSHAP00000030577.1"/>
    </source>
</evidence>
<dbReference type="PROSITE" id="PS52033">
    <property type="entry name" value="CYSTATIN_LXN"/>
    <property type="match status" value="2"/>
</dbReference>
<evidence type="ECO:0000256" key="2">
    <source>
        <dbReference type="ARBA" id="ARBA00022690"/>
    </source>
</evidence>
<dbReference type="RefSeq" id="XP_031813438.1">
    <property type="nucleotide sequence ID" value="XM_031957578.1"/>
</dbReference>
<evidence type="ECO:0000256" key="3">
    <source>
        <dbReference type="ARBA" id="ARBA00022737"/>
    </source>
</evidence>
<gene>
    <name evidence="8" type="primary">RARRES1</name>
</gene>
<organism evidence="8 9">
    <name type="scientific">Sarcophilus harrisii</name>
    <name type="common">Tasmanian devil</name>
    <name type="synonym">Sarcophilus laniarius</name>
    <dbReference type="NCBI Taxonomy" id="9305"/>
    <lineage>
        <taxon>Eukaryota</taxon>
        <taxon>Metazoa</taxon>
        <taxon>Chordata</taxon>
        <taxon>Craniata</taxon>
        <taxon>Vertebrata</taxon>
        <taxon>Euteleostomi</taxon>
        <taxon>Mammalia</taxon>
        <taxon>Metatheria</taxon>
        <taxon>Dasyuromorphia</taxon>
        <taxon>Dasyuridae</taxon>
        <taxon>Sarcophilus</taxon>
    </lineage>
</organism>
<dbReference type="OrthoDB" id="9254763at2759"/>
<dbReference type="FunCoup" id="A0A7N4NYV2">
    <property type="interactions" value="146"/>
</dbReference>
<dbReference type="InterPro" id="IPR046350">
    <property type="entry name" value="Cystatin_sf"/>
</dbReference>
<accession>A0A7N4NYV2</accession>
<keyword evidence="2 4" id="KW-0646">Protease inhibitor</keyword>